<comment type="caution">
    <text evidence="1">The sequence shown here is derived from an EMBL/GenBank/DDBJ whole genome shotgun (WGS) entry which is preliminary data.</text>
</comment>
<dbReference type="SUPFAM" id="SSF52833">
    <property type="entry name" value="Thioredoxin-like"/>
    <property type="match status" value="1"/>
</dbReference>
<dbReference type="EMBL" id="PQVF01000002">
    <property type="protein sequence ID" value="POY38634.1"/>
    <property type="molecule type" value="Genomic_DNA"/>
</dbReference>
<dbReference type="OrthoDB" id="6120799at2"/>
<proteinExistence type="predicted"/>
<dbReference type="AlphaFoldDB" id="A0A2S5A7Z3"/>
<name>A0A2S5A7Z3_9SPHI</name>
<dbReference type="RefSeq" id="WP_103787891.1">
    <property type="nucleotide sequence ID" value="NZ_PQVF01000002.1"/>
</dbReference>
<dbReference type="Gene3D" id="3.40.30.10">
    <property type="entry name" value="Glutaredoxin"/>
    <property type="match status" value="1"/>
</dbReference>
<dbReference type="Proteomes" id="UP000236893">
    <property type="component" value="Unassembled WGS sequence"/>
</dbReference>
<dbReference type="Pfam" id="PF14595">
    <property type="entry name" value="Thioredoxin_9"/>
    <property type="match status" value="1"/>
</dbReference>
<accession>A0A2S5A7Z3</accession>
<dbReference type="InterPro" id="IPR036249">
    <property type="entry name" value="Thioredoxin-like_sf"/>
</dbReference>
<reference evidence="1 2" key="1">
    <citation type="submission" date="2018-01" db="EMBL/GenBank/DDBJ databases">
        <authorList>
            <person name="Gaut B.S."/>
            <person name="Morton B.R."/>
            <person name="Clegg M.T."/>
            <person name="Duvall M.R."/>
        </authorList>
    </citation>
    <scope>NUCLEOTIDE SEQUENCE [LARGE SCALE GENOMIC DNA]</scope>
    <source>
        <strain evidence="1 2">HR-AV</strain>
    </source>
</reference>
<organism evidence="1 2">
    <name type="scientific">Solitalea longa</name>
    <dbReference type="NCBI Taxonomy" id="2079460"/>
    <lineage>
        <taxon>Bacteria</taxon>
        <taxon>Pseudomonadati</taxon>
        <taxon>Bacteroidota</taxon>
        <taxon>Sphingobacteriia</taxon>
        <taxon>Sphingobacteriales</taxon>
        <taxon>Sphingobacteriaceae</taxon>
        <taxon>Solitalea</taxon>
    </lineage>
</organism>
<sequence>MSQNAFLKSEYEQSITYESYRELINDLLPHNLTTGGNSSPEMLEYARMNVQRMNRWDKTYTPSAELTEIVNSYNQKEIWLMLTEGWCGDAAQNVPLIKKIADLSSNIEIRFLLRDQHTELMDQYLTNGSRSIPKLIRLNAETFEEIGTWGPRPEALQERVLHMKNELGMSKDEMAKEIHLWYAKNKGEALEAEFGSMLKETVEA</sequence>
<evidence type="ECO:0000313" key="2">
    <source>
        <dbReference type="Proteomes" id="UP000236893"/>
    </source>
</evidence>
<protein>
    <submittedName>
        <fullName evidence="1">Thioredoxin family protein</fullName>
    </submittedName>
</protein>
<keyword evidence="2" id="KW-1185">Reference proteome</keyword>
<gene>
    <name evidence="1" type="ORF">C3K47_03245</name>
</gene>
<evidence type="ECO:0000313" key="1">
    <source>
        <dbReference type="EMBL" id="POY38634.1"/>
    </source>
</evidence>